<dbReference type="AlphaFoldDB" id="A0A2A9FI14"/>
<evidence type="ECO:0000313" key="3">
    <source>
        <dbReference type="Proteomes" id="UP000243542"/>
    </source>
</evidence>
<gene>
    <name evidence="2" type="ORF">ATK36_6281</name>
</gene>
<dbReference type="RefSeq" id="WP_098514631.1">
    <property type="nucleotide sequence ID" value="NZ_JBIAKZ010000031.1"/>
</dbReference>
<sequence length="102" mass="10292">MGFETMPGALRAAGRSAGEKVGGLRGADCAEPVGRVAGAVRGGNAATAAGRCREALATTFTEWCAEAQRFGDRLGVAADRYQQGDHAAAGAFPAAPGMRGPR</sequence>
<dbReference type="Proteomes" id="UP000243542">
    <property type="component" value="Unassembled WGS sequence"/>
</dbReference>
<reference evidence="2 3" key="1">
    <citation type="submission" date="2017-10" db="EMBL/GenBank/DDBJ databases">
        <title>Sequencing the genomes of 1000 actinobacteria strains.</title>
        <authorList>
            <person name="Klenk H.-P."/>
        </authorList>
    </citation>
    <scope>NUCLEOTIDE SEQUENCE [LARGE SCALE GENOMIC DNA]</scope>
    <source>
        <strain evidence="2 3">DSM 46092</strain>
    </source>
</reference>
<keyword evidence="3" id="KW-1185">Reference proteome</keyword>
<evidence type="ECO:0000313" key="2">
    <source>
        <dbReference type="EMBL" id="PFG51014.1"/>
    </source>
</evidence>
<comment type="caution">
    <text evidence="2">The sequence shown here is derived from an EMBL/GenBank/DDBJ whole genome shotgun (WGS) entry which is preliminary data.</text>
</comment>
<evidence type="ECO:0000256" key="1">
    <source>
        <dbReference type="SAM" id="MobiDB-lite"/>
    </source>
</evidence>
<name>A0A2A9FI14_9PSEU</name>
<proteinExistence type="predicted"/>
<feature type="region of interest" description="Disordered" evidence="1">
    <location>
        <begin position="1"/>
        <end position="24"/>
    </location>
</feature>
<accession>A0A2A9FI14</accession>
<organism evidence="2 3">
    <name type="scientific">Amycolatopsis sulphurea</name>
    <dbReference type="NCBI Taxonomy" id="76022"/>
    <lineage>
        <taxon>Bacteria</taxon>
        <taxon>Bacillati</taxon>
        <taxon>Actinomycetota</taxon>
        <taxon>Actinomycetes</taxon>
        <taxon>Pseudonocardiales</taxon>
        <taxon>Pseudonocardiaceae</taxon>
        <taxon>Amycolatopsis</taxon>
    </lineage>
</organism>
<protein>
    <submittedName>
        <fullName evidence="2">Excreted virulence factor EspC (Type VII ESX diderm)</fullName>
    </submittedName>
</protein>
<dbReference type="EMBL" id="PDJK01000002">
    <property type="protein sequence ID" value="PFG51014.1"/>
    <property type="molecule type" value="Genomic_DNA"/>
</dbReference>